<feature type="domain" description="PPM-type phosphatase" evidence="3">
    <location>
        <begin position="185"/>
        <end position="398"/>
    </location>
</feature>
<evidence type="ECO:0000313" key="4">
    <source>
        <dbReference type="EMBL" id="CAA9240404.1"/>
    </source>
</evidence>
<dbReference type="InterPro" id="IPR000014">
    <property type="entry name" value="PAS"/>
</dbReference>
<evidence type="ECO:0000259" key="2">
    <source>
        <dbReference type="PROSITE" id="PS50112"/>
    </source>
</evidence>
<feature type="domain" description="PAS" evidence="2">
    <location>
        <begin position="44"/>
        <end position="75"/>
    </location>
</feature>
<dbReference type="InterPro" id="IPR035965">
    <property type="entry name" value="PAS-like_dom_sf"/>
</dbReference>
<dbReference type="SUPFAM" id="SSF55785">
    <property type="entry name" value="PYP-like sensor domain (PAS domain)"/>
    <property type="match status" value="1"/>
</dbReference>
<dbReference type="CDD" id="cd00130">
    <property type="entry name" value="PAS"/>
    <property type="match status" value="1"/>
</dbReference>
<dbReference type="SUPFAM" id="SSF81606">
    <property type="entry name" value="PP2C-like"/>
    <property type="match status" value="1"/>
</dbReference>
<dbReference type="PROSITE" id="PS51746">
    <property type="entry name" value="PPM_2"/>
    <property type="match status" value="1"/>
</dbReference>
<dbReference type="SMART" id="SM00091">
    <property type="entry name" value="PAS"/>
    <property type="match status" value="1"/>
</dbReference>
<dbReference type="PANTHER" id="PTHR43156:SF2">
    <property type="entry name" value="STAGE II SPORULATION PROTEIN E"/>
    <property type="match status" value="1"/>
</dbReference>
<dbReference type="SMART" id="SM00331">
    <property type="entry name" value="PP2C_SIG"/>
    <property type="match status" value="1"/>
</dbReference>
<protein>
    <submittedName>
        <fullName evidence="4">Serine phosphatase RsbU, regulator of sigma subunit</fullName>
    </submittedName>
</protein>
<dbReference type="Pfam" id="PF13426">
    <property type="entry name" value="PAS_9"/>
    <property type="match status" value="1"/>
</dbReference>
<accession>A0A6J4I2W0</accession>
<name>A0A6J4I2W0_9ACTN</name>
<dbReference type="InterPro" id="IPR052016">
    <property type="entry name" value="Bact_Sigma-Reg"/>
</dbReference>
<keyword evidence="1" id="KW-0378">Hydrolase</keyword>
<dbReference type="InterPro" id="IPR036457">
    <property type="entry name" value="PPM-type-like_dom_sf"/>
</dbReference>
<proteinExistence type="predicted"/>
<gene>
    <name evidence="4" type="ORF">AVDCRST_MAG20-1698</name>
</gene>
<dbReference type="PANTHER" id="PTHR43156">
    <property type="entry name" value="STAGE II SPORULATION PROTEIN E-RELATED"/>
    <property type="match status" value="1"/>
</dbReference>
<sequence>MGEADAAELSSEEARDAFHDALLDDDPTALYDRAPCGYVSTLPDGTIIKANATFLTLTGYERRDLVGRRTFAALLTAGGRIFHETHYAPMLQMQGSARAIALDIVCADGTRLPVLVNAVLERSGDGQPAVVRTAVFDATDRREYERELLGAKQRAEASEAHAVALARTLQQTLIPPTPPTIPGLDVAAAYRPAADGSEVGGDFYDIFEVATGDWVVAIGDVQGKGVGAAVVTALARHTIRAAAVNQSDPSAILSTLNTVLLHDDTDRLCTVTLIRLRESGGTWSATASCGGHPAPLLTRAGAAPRPLSAPGTVLGVLPTIATTDTGATLRPGDSIVLYTDGVTEARRAGEFFGEERLVQVITSTAGAASDTAAALLDEVIRFQAGHPRDDIAVVAIAVPQAQGRA</sequence>
<dbReference type="EMBL" id="CADCSY010000075">
    <property type="protein sequence ID" value="CAA9240404.1"/>
    <property type="molecule type" value="Genomic_DNA"/>
</dbReference>
<dbReference type="PROSITE" id="PS50112">
    <property type="entry name" value="PAS"/>
    <property type="match status" value="1"/>
</dbReference>
<dbReference type="Pfam" id="PF07228">
    <property type="entry name" value="SpoIIE"/>
    <property type="match status" value="1"/>
</dbReference>
<dbReference type="NCBIfam" id="TIGR00229">
    <property type="entry name" value="sensory_box"/>
    <property type="match status" value="1"/>
</dbReference>
<dbReference type="AlphaFoldDB" id="A0A6J4I2W0"/>
<organism evidence="4">
    <name type="scientific">uncultured Acidimicrobiales bacterium</name>
    <dbReference type="NCBI Taxonomy" id="310071"/>
    <lineage>
        <taxon>Bacteria</taxon>
        <taxon>Bacillati</taxon>
        <taxon>Actinomycetota</taxon>
        <taxon>Acidimicrobiia</taxon>
        <taxon>Acidimicrobiales</taxon>
        <taxon>environmental samples</taxon>
    </lineage>
</organism>
<reference evidence="4" key="1">
    <citation type="submission" date="2020-02" db="EMBL/GenBank/DDBJ databases">
        <authorList>
            <person name="Meier V. D."/>
        </authorList>
    </citation>
    <scope>NUCLEOTIDE SEQUENCE</scope>
    <source>
        <strain evidence="4">AVDCRST_MAG20</strain>
    </source>
</reference>
<dbReference type="Gene3D" id="3.60.40.10">
    <property type="entry name" value="PPM-type phosphatase domain"/>
    <property type="match status" value="1"/>
</dbReference>
<dbReference type="Gene3D" id="3.30.450.20">
    <property type="entry name" value="PAS domain"/>
    <property type="match status" value="1"/>
</dbReference>
<dbReference type="GO" id="GO:0016791">
    <property type="term" value="F:phosphatase activity"/>
    <property type="evidence" value="ECO:0007669"/>
    <property type="project" value="TreeGrafter"/>
</dbReference>
<evidence type="ECO:0000256" key="1">
    <source>
        <dbReference type="ARBA" id="ARBA00022801"/>
    </source>
</evidence>
<dbReference type="InterPro" id="IPR001932">
    <property type="entry name" value="PPM-type_phosphatase-like_dom"/>
</dbReference>
<evidence type="ECO:0000259" key="3">
    <source>
        <dbReference type="PROSITE" id="PS51746"/>
    </source>
</evidence>